<keyword evidence="1" id="KW-1133">Transmembrane helix</keyword>
<dbReference type="EMBL" id="JNFP01000007">
    <property type="protein sequence ID" value="KIA65503.1"/>
    <property type="molecule type" value="Genomic_DNA"/>
</dbReference>
<protein>
    <submittedName>
        <fullName evidence="2">Membrane protein</fullName>
    </submittedName>
</protein>
<sequence>MSWSKNNRQLHRWMSMTFTATVVIAFVAAALGLTESAEWIFYLPLPPLFLLLGTGWYMFVQPYRAKRRLARQR</sequence>
<keyword evidence="1" id="KW-0812">Transmembrane</keyword>
<accession>A0ABR4ZJR6</accession>
<dbReference type="RefSeq" id="WP_043666802.1">
    <property type="nucleotide sequence ID" value="NZ_BDCI01000017.1"/>
</dbReference>
<evidence type="ECO:0000313" key="3">
    <source>
        <dbReference type="Proteomes" id="UP000031364"/>
    </source>
</evidence>
<evidence type="ECO:0000256" key="1">
    <source>
        <dbReference type="SAM" id="Phobius"/>
    </source>
</evidence>
<proteinExistence type="predicted"/>
<feature type="transmembrane region" description="Helical" evidence="1">
    <location>
        <begin position="12"/>
        <end position="33"/>
    </location>
</feature>
<organism evidence="2 3">
    <name type="scientific">Nocardia vulneris</name>
    <dbReference type="NCBI Taxonomy" id="1141657"/>
    <lineage>
        <taxon>Bacteria</taxon>
        <taxon>Bacillati</taxon>
        <taxon>Actinomycetota</taxon>
        <taxon>Actinomycetes</taxon>
        <taxon>Mycobacteriales</taxon>
        <taxon>Nocardiaceae</taxon>
        <taxon>Nocardia</taxon>
    </lineage>
</organism>
<name>A0ABR4ZJR6_9NOCA</name>
<keyword evidence="1" id="KW-0472">Membrane</keyword>
<keyword evidence="3" id="KW-1185">Reference proteome</keyword>
<evidence type="ECO:0000313" key="2">
    <source>
        <dbReference type="EMBL" id="KIA65503.1"/>
    </source>
</evidence>
<reference evidence="2 3" key="1">
    <citation type="journal article" date="2014" name="Int. J. Syst. Evol. Microbiol.">
        <title>Nocardia vulneris sp. nov., isolated from wounds of human patients in North America.</title>
        <authorList>
            <person name="Lasker B.A."/>
            <person name="Bell M."/>
            <person name="Klenk H.P."/>
            <person name="Sproer C."/>
            <person name="Schumann C."/>
            <person name="Schumann P."/>
            <person name="Brown J.M."/>
        </authorList>
    </citation>
    <scope>NUCLEOTIDE SEQUENCE [LARGE SCALE GENOMIC DNA]</scope>
    <source>
        <strain evidence="2 3">W9851</strain>
    </source>
</reference>
<feature type="transmembrane region" description="Helical" evidence="1">
    <location>
        <begin position="39"/>
        <end position="59"/>
    </location>
</feature>
<dbReference type="Proteomes" id="UP000031364">
    <property type="component" value="Unassembled WGS sequence"/>
</dbReference>
<gene>
    <name evidence="2" type="ORF">FG87_07755</name>
</gene>
<comment type="caution">
    <text evidence="2">The sequence shown here is derived from an EMBL/GenBank/DDBJ whole genome shotgun (WGS) entry which is preliminary data.</text>
</comment>